<dbReference type="Proteomes" id="UP000321886">
    <property type="component" value="Unassembled WGS sequence"/>
</dbReference>
<name>A0A511WSS6_9BACI</name>
<sequence>MAKRTYVAMGTLLLILLLSACGSAEGSKIEKIMSEASKANKDLHIRRID</sequence>
<dbReference type="AlphaFoldDB" id="A0A511WSS6"/>
<proteinExistence type="predicted"/>
<comment type="caution">
    <text evidence="1">The sequence shown here is derived from an EMBL/GenBank/DDBJ whole genome shotgun (WGS) entry which is preliminary data.</text>
</comment>
<accession>A0A511WSS6</accession>
<evidence type="ECO:0000313" key="2">
    <source>
        <dbReference type="Proteomes" id="UP000321886"/>
    </source>
</evidence>
<dbReference type="EMBL" id="BJYD01000023">
    <property type="protein sequence ID" value="GEN54229.1"/>
    <property type="molecule type" value="Genomic_DNA"/>
</dbReference>
<reference evidence="1 2" key="1">
    <citation type="submission" date="2019-07" db="EMBL/GenBank/DDBJ databases">
        <title>Whole genome shotgun sequence of Halobacillus faecis NBRC 103569.</title>
        <authorList>
            <person name="Hosoyama A."/>
            <person name="Uohara A."/>
            <person name="Ohji S."/>
            <person name="Ichikawa N."/>
        </authorList>
    </citation>
    <scope>NUCLEOTIDE SEQUENCE [LARGE SCALE GENOMIC DNA]</scope>
    <source>
        <strain evidence="1 2">NBRC 103569</strain>
    </source>
</reference>
<dbReference type="PROSITE" id="PS51257">
    <property type="entry name" value="PROKAR_LIPOPROTEIN"/>
    <property type="match status" value="1"/>
</dbReference>
<gene>
    <name evidence="1" type="ORF">HFA01_24910</name>
</gene>
<keyword evidence="2" id="KW-1185">Reference proteome</keyword>
<organism evidence="1 2">
    <name type="scientific">Halobacillus faecis</name>
    <dbReference type="NCBI Taxonomy" id="360184"/>
    <lineage>
        <taxon>Bacteria</taxon>
        <taxon>Bacillati</taxon>
        <taxon>Bacillota</taxon>
        <taxon>Bacilli</taxon>
        <taxon>Bacillales</taxon>
        <taxon>Bacillaceae</taxon>
        <taxon>Halobacillus</taxon>
    </lineage>
</organism>
<protein>
    <submittedName>
        <fullName evidence="1">Uncharacterized protein</fullName>
    </submittedName>
</protein>
<evidence type="ECO:0000313" key="1">
    <source>
        <dbReference type="EMBL" id="GEN54229.1"/>
    </source>
</evidence>